<organism evidence="1 2">
    <name type="scientific">Paenibacillus typhae</name>
    <dbReference type="NCBI Taxonomy" id="1174501"/>
    <lineage>
        <taxon>Bacteria</taxon>
        <taxon>Bacillati</taxon>
        <taxon>Bacillota</taxon>
        <taxon>Bacilli</taxon>
        <taxon>Bacillales</taxon>
        <taxon>Paenibacillaceae</taxon>
        <taxon>Paenibacillus</taxon>
    </lineage>
</organism>
<evidence type="ECO:0000313" key="2">
    <source>
        <dbReference type="Proteomes" id="UP000199050"/>
    </source>
</evidence>
<protein>
    <submittedName>
        <fullName evidence="1">Uncharacterized protein</fullName>
    </submittedName>
</protein>
<evidence type="ECO:0000313" key="1">
    <source>
        <dbReference type="EMBL" id="SDK22620.1"/>
    </source>
</evidence>
<name>A0A1G9A840_9BACL</name>
<dbReference type="Proteomes" id="UP000199050">
    <property type="component" value="Unassembled WGS sequence"/>
</dbReference>
<dbReference type="EMBL" id="FNDX01000035">
    <property type="protein sequence ID" value="SDK22620.1"/>
    <property type="molecule type" value="Genomic_DNA"/>
</dbReference>
<dbReference type="STRING" id="1174501.SAMN05216192_13537"/>
<keyword evidence="2" id="KW-1185">Reference proteome</keyword>
<accession>A0A1G9A840</accession>
<dbReference type="AlphaFoldDB" id="A0A1G9A840"/>
<sequence>MTAAVGLSSICRKRSAGDMVLKYTILPHVGTKFTYSKVNIKVMGGAMWQSAQIDRIRHKISETFMNAFRT</sequence>
<proteinExistence type="predicted"/>
<reference evidence="2" key="1">
    <citation type="submission" date="2016-10" db="EMBL/GenBank/DDBJ databases">
        <authorList>
            <person name="Varghese N."/>
            <person name="Submissions S."/>
        </authorList>
    </citation>
    <scope>NUCLEOTIDE SEQUENCE [LARGE SCALE GENOMIC DNA]</scope>
    <source>
        <strain evidence="2">CGMCC 1.11012</strain>
    </source>
</reference>
<gene>
    <name evidence="1" type="ORF">SAMN05216192_13537</name>
</gene>